<dbReference type="Gene3D" id="1.10.8.60">
    <property type="match status" value="1"/>
</dbReference>
<dbReference type="GO" id="GO:0005524">
    <property type="term" value="F:ATP binding"/>
    <property type="evidence" value="ECO:0007669"/>
    <property type="project" value="UniProtKB-KW"/>
</dbReference>
<dbReference type="AlphaFoldDB" id="K1T7R3"/>
<dbReference type="EMBL" id="AJWY01005592">
    <property type="protein sequence ID" value="EKC69212.1"/>
    <property type="molecule type" value="Genomic_DNA"/>
</dbReference>
<evidence type="ECO:0000313" key="1">
    <source>
        <dbReference type="EMBL" id="EKC69212.1"/>
    </source>
</evidence>
<reference evidence="1" key="1">
    <citation type="journal article" date="2013" name="Environ. Microbiol.">
        <title>Microbiota from the distal guts of lean and obese adolescents exhibit partial functional redundancy besides clear differences in community structure.</title>
        <authorList>
            <person name="Ferrer M."/>
            <person name="Ruiz A."/>
            <person name="Lanza F."/>
            <person name="Haange S.B."/>
            <person name="Oberbach A."/>
            <person name="Till H."/>
            <person name="Bargiela R."/>
            <person name="Campoy C."/>
            <person name="Segura M.T."/>
            <person name="Richter M."/>
            <person name="von Bergen M."/>
            <person name="Seifert J."/>
            <person name="Suarez A."/>
        </authorList>
    </citation>
    <scope>NUCLEOTIDE SEQUENCE</scope>
</reference>
<dbReference type="GO" id="GO:0008233">
    <property type="term" value="F:peptidase activity"/>
    <property type="evidence" value="ECO:0007669"/>
    <property type="project" value="UniProtKB-KW"/>
</dbReference>
<name>K1T7R3_9ZZZZ</name>
<keyword evidence="1" id="KW-0067">ATP-binding</keyword>
<accession>K1T7R3</accession>
<proteinExistence type="predicted"/>
<keyword evidence="1" id="KW-0378">Hydrolase</keyword>
<organism evidence="1">
    <name type="scientific">human gut metagenome</name>
    <dbReference type="NCBI Taxonomy" id="408170"/>
    <lineage>
        <taxon>unclassified sequences</taxon>
        <taxon>metagenomes</taxon>
        <taxon>organismal metagenomes</taxon>
    </lineage>
</organism>
<keyword evidence="1" id="KW-0547">Nucleotide-binding</keyword>
<sequence>MEDILTDLMFEAPSDPTIDKIIITEGVIKNGAAPQITRKKELLQTNSVKLTQKDAKKRQKRSTAS</sequence>
<gene>
    <name evidence="1" type="ORF">LEA_08410</name>
</gene>
<keyword evidence="1" id="KW-0645">Protease</keyword>
<comment type="caution">
    <text evidence="1">The sequence shown here is derived from an EMBL/GenBank/DDBJ whole genome shotgun (WGS) entry which is preliminary data.</text>
</comment>
<protein>
    <submittedName>
        <fullName evidence="1">ATP-dependent Clp protease ATP-binding subunit ClpX</fullName>
    </submittedName>
</protein>
<dbReference type="GO" id="GO:0006508">
    <property type="term" value="P:proteolysis"/>
    <property type="evidence" value="ECO:0007669"/>
    <property type="project" value="UniProtKB-KW"/>
</dbReference>